<name>A0ABM7Q3Q5_9GAMM</name>
<dbReference type="RefSeq" id="WP_213436249.1">
    <property type="nucleotide sequence ID" value="NZ_AP024545.1"/>
</dbReference>
<protein>
    <submittedName>
        <fullName evidence="3">Uncharacterized protein</fullName>
    </submittedName>
</protein>
<feature type="compositionally biased region" description="Basic and acidic residues" evidence="1">
    <location>
        <begin position="141"/>
        <end position="150"/>
    </location>
</feature>
<proteinExistence type="predicted"/>
<feature type="region of interest" description="Disordered" evidence="1">
    <location>
        <begin position="141"/>
        <end position="165"/>
    </location>
</feature>
<organism evidence="3 4">
    <name type="scientific">Noviluteimonas caseinilytica</name>
    <dbReference type="NCBI Taxonomy" id="2675101"/>
    <lineage>
        <taxon>Bacteria</taxon>
        <taxon>Pseudomonadati</taxon>
        <taxon>Pseudomonadota</taxon>
        <taxon>Gammaproteobacteria</taxon>
        <taxon>Lysobacterales</taxon>
        <taxon>Lysobacteraceae</taxon>
        <taxon>Noviluteimonas</taxon>
    </lineage>
</organism>
<evidence type="ECO:0000313" key="3">
    <source>
        <dbReference type="EMBL" id="BCT91936.1"/>
    </source>
</evidence>
<dbReference type="Proteomes" id="UP000681317">
    <property type="component" value="Chromosome"/>
</dbReference>
<evidence type="ECO:0000313" key="4">
    <source>
        <dbReference type="Proteomes" id="UP000681317"/>
    </source>
</evidence>
<evidence type="ECO:0000256" key="2">
    <source>
        <dbReference type="SAM" id="SignalP"/>
    </source>
</evidence>
<keyword evidence="4" id="KW-1185">Reference proteome</keyword>
<sequence>MATLQLKHWMAPAVLAAGLGLGALVPAPAQAQDSLTRILVDVADVVLQGGQPYYRYGSYGANDRVYVQRDRYGRPVYYRVVPARPNYGYSGNRYYNSNAYNAGYYDPRFNTGYPVQTAQRVNCSGSGNCTVKYYDPRYDHRDTRARYDRPHHGRGGHRGHDDDDD</sequence>
<feature type="chain" id="PRO_5047321248" evidence="2">
    <location>
        <begin position="32"/>
        <end position="165"/>
    </location>
</feature>
<reference evidence="3 4" key="1">
    <citation type="submission" date="2021-03" db="EMBL/GenBank/DDBJ databases">
        <title>Complete Genome Sequences of Two Lysobacter Strains Isolated from Sea Water (Lysobacter caseinilyticus) and Soil (Lysobacter helvus) in South Korea.</title>
        <authorList>
            <person name="Watanabe Y."/>
            <person name="Arakawa K."/>
        </authorList>
    </citation>
    <scope>NUCLEOTIDE SEQUENCE [LARGE SCALE GENOMIC DNA]</scope>
    <source>
        <strain evidence="3 4">KVB24</strain>
    </source>
</reference>
<keyword evidence="2" id="KW-0732">Signal</keyword>
<accession>A0ABM7Q3Q5</accession>
<gene>
    <name evidence="3" type="ORF">LYSCAS_09600</name>
</gene>
<dbReference type="EMBL" id="AP024545">
    <property type="protein sequence ID" value="BCT91936.1"/>
    <property type="molecule type" value="Genomic_DNA"/>
</dbReference>
<evidence type="ECO:0000256" key="1">
    <source>
        <dbReference type="SAM" id="MobiDB-lite"/>
    </source>
</evidence>
<feature type="signal peptide" evidence="2">
    <location>
        <begin position="1"/>
        <end position="31"/>
    </location>
</feature>